<evidence type="ECO:0000313" key="4">
    <source>
        <dbReference type="EMBL" id="AYV77848.1"/>
    </source>
</evidence>
<sequence length="179" mass="20698">MDKSIESKTQLATFGTGCFWCTESIFRILKGVKDVYCGYCGGHTVNPTYKKVCSGTTNHAEVIQLSYDPTEISYDELLQAFWRSHDPTQLNGQGADIGTQYRSVIFYHTEEQKEKAEMYKKKLNDSKLYKSDIVTEISPMTTFYKAEQDHQDYFTKNSEKQYCKLVIKPKLDKFKAIFL</sequence>
<feature type="domain" description="Peptide methionine sulphoxide reductase MsrA" evidence="3">
    <location>
        <begin position="12"/>
        <end position="164"/>
    </location>
</feature>
<dbReference type="PANTHER" id="PTHR43774:SF1">
    <property type="entry name" value="PEPTIDE METHIONINE SULFOXIDE REDUCTASE MSRA 2"/>
    <property type="match status" value="1"/>
</dbReference>
<dbReference type="NCBIfam" id="TIGR00401">
    <property type="entry name" value="msrA"/>
    <property type="match status" value="1"/>
</dbReference>
<dbReference type="HAMAP" id="MF_01401">
    <property type="entry name" value="MsrA"/>
    <property type="match status" value="1"/>
</dbReference>
<name>A0A3G4ZSH7_9VIRU</name>
<dbReference type="PANTHER" id="PTHR43774">
    <property type="entry name" value="PEPTIDE METHIONINE SULFOXIDE REDUCTASE"/>
    <property type="match status" value="1"/>
</dbReference>
<evidence type="ECO:0000256" key="1">
    <source>
        <dbReference type="ARBA" id="ARBA00012502"/>
    </source>
</evidence>
<organism evidence="4">
    <name type="scientific">Edafosvirus sp</name>
    <dbReference type="NCBI Taxonomy" id="2487765"/>
    <lineage>
        <taxon>Viruses</taxon>
        <taxon>Varidnaviria</taxon>
        <taxon>Bamfordvirae</taxon>
        <taxon>Nucleocytoviricota</taxon>
        <taxon>Megaviricetes</taxon>
        <taxon>Imitervirales</taxon>
        <taxon>Mimiviridae</taxon>
        <taxon>Klosneuvirinae</taxon>
    </lineage>
</organism>
<evidence type="ECO:0000259" key="3">
    <source>
        <dbReference type="Pfam" id="PF01625"/>
    </source>
</evidence>
<dbReference type="InterPro" id="IPR002569">
    <property type="entry name" value="Met_Sox_Rdtase_MsrA_dom"/>
</dbReference>
<dbReference type="EMBL" id="MK072067">
    <property type="protein sequence ID" value="AYV77848.1"/>
    <property type="molecule type" value="Genomic_DNA"/>
</dbReference>
<protein>
    <recommendedName>
        <fullName evidence="1">peptide-methionine (S)-S-oxide reductase</fullName>
        <ecNumber evidence="1">1.8.4.11</ecNumber>
    </recommendedName>
</protein>
<dbReference type="SUPFAM" id="SSF55068">
    <property type="entry name" value="Peptide methionine sulfoxide reductase"/>
    <property type="match status" value="1"/>
</dbReference>
<evidence type="ECO:0000256" key="2">
    <source>
        <dbReference type="ARBA" id="ARBA00023002"/>
    </source>
</evidence>
<accession>A0A3G4ZSH7</accession>
<dbReference type="Pfam" id="PF01625">
    <property type="entry name" value="PMSR"/>
    <property type="match status" value="1"/>
</dbReference>
<dbReference type="Gene3D" id="3.30.1060.10">
    <property type="entry name" value="Peptide methionine sulphoxide reductase MsrA"/>
    <property type="match status" value="1"/>
</dbReference>
<dbReference type="GO" id="GO:0008113">
    <property type="term" value="F:peptide-methionine (S)-S-oxide reductase activity"/>
    <property type="evidence" value="ECO:0007669"/>
    <property type="project" value="UniProtKB-EC"/>
</dbReference>
<proteinExistence type="inferred from homology"/>
<keyword evidence="2" id="KW-0560">Oxidoreductase</keyword>
<dbReference type="EC" id="1.8.4.11" evidence="1"/>
<dbReference type="InterPro" id="IPR036509">
    <property type="entry name" value="Met_Sox_Rdtase_MsrA_sf"/>
</dbReference>
<gene>
    <name evidence="4" type="ORF">Edafosvirus2_27</name>
</gene>
<reference evidence="4" key="1">
    <citation type="submission" date="2018-10" db="EMBL/GenBank/DDBJ databases">
        <title>Hidden diversity of soil giant viruses.</title>
        <authorList>
            <person name="Schulz F."/>
            <person name="Alteio L."/>
            <person name="Goudeau D."/>
            <person name="Ryan E.M."/>
            <person name="Malmstrom R.R."/>
            <person name="Blanchard J."/>
            <person name="Woyke T."/>
        </authorList>
    </citation>
    <scope>NUCLEOTIDE SEQUENCE</scope>
    <source>
        <strain evidence="4">EDV1</strain>
    </source>
</reference>